<keyword evidence="6 10" id="KW-1133">Transmembrane helix</keyword>
<keyword evidence="4 10" id="KW-0999">Mitochondrion inner membrane</keyword>
<comment type="similarity">
    <text evidence="2 10">Belongs to the cytochrome c oxidase IV family.</text>
</comment>
<comment type="subunit">
    <text evidence="10">Component of the cytochrome c oxidase (complex IV, CIV), a multisubunit enzyme composed of 14 subunits.</text>
</comment>
<comment type="function">
    <text evidence="10">Component of the cytochrome c oxidase, the last enzyme in the mitochondrial electron transport chain which drives oxidative phosphorylation.</text>
</comment>
<evidence type="ECO:0000256" key="9">
    <source>
        <dbReference type="ARBA" id="ARBA00023136"/>
    </source>
</evidence>
<keyword evidence="3 10" id="KW-0812">Transmembrane</keyword>
<protein>
    <recommendedName>
        <fullName evidence="10">Cytochrome c oxidase subunit 4</fullName>
    </recommendedName>
</protein>
<evidence type="ECO:0000256" key="1">
    <source>
        <dbReference type="ARBA" id="ARBA00004434"/>
    </source>
</evidence>
<dbReference type="Proteomes" id="UP000440578">
    <property type="component" value="Unassembled WGS sequence"/>
</dbReference>
<feature type="transmembrane region" description="Helical" evidence="10">
    <location>
        <begin position="130"/>
        <end position="149"/>
    </location>
</feature>
<comment type="caution">
    <text evidence="11">The sequence shown here is derived from an EMBL/GenBank/DDBJ whole genome shotgun (WGS) entry which is preliminary data.</text>
</comment>
<dbReference type="SUPFAM" id="SSF81406">
    <property type="entry name" value="Mitochondrial cytochrome c oxidase subunit IV"/>
    <property type="match status" value="1"/>
</dbReference>
<dbReference type="PRINTS" id="PR01873">
    <property type="entry name" value="CYTCOXIDASE4"/>
</dbReference>
<dbReference type="InterPro" id="IPR036639">
    <property type="entry name" value="Cyt_c_oxidase_su4_sf"/>
</dbReference>
<dbReference type="UniPathway" id="UPA00705"/>
<keyword evidence="7" id="KW-0560">Oxidoreductase</keyword>
<evidence type="ECO:0000256" key="5">
    <source>
        <dbReference type="ARBA" id="ARBA00022946"/>
    </source>
</evidence>
<dbReference type="PANTHER" id="PTHR10707">
    <property type="entry name" value="CYTOCHROME C OXIDASE SUBUNIT IV"/>
    <property type="match status" value="1"/>
</dbReference>
<dbReference type="Gene3D" id="1.10.442.10">
    <property type="entry name" value="Cytochrome c oxidase subunit IV"/>
    <property type="match status" value="1"/>
</dbReference>
<comment type="pathway">
    <text evidence="10">Energy metabolism; oxidative phosphorylation.</text>
</comment>
<sequence>MEHASEFVTMASFAVGSVVRRCGRLAGGAARLSTSARALGGDGMPAIIERHGKREVIGYGYNGQPNYIDRVDYPIPAVRFKEETPQIKALREKEKGDWKNLTKEEVQELYRATFCRTFAEIQAPTGEWKLALGGTLIACSLAIWVYIWMKLFVYDKMPATITDPQRVEAQVQRMIDLRMNPVQGVASNWDYEKGQWKN</sequence>
<dbReference type="CDD" id="cd00922">
    <property type="entry name" value="Cyt_c_Oxidase_IV"/>
    <property type="match status" value="1"/>
</dbReference>
<proteinExistence type="inferred from homology"/>
<dbReference type="EMBL" id="VIIS01002171">
    <property type="protein sequence ID" value="KAF0287711.1"/>
    <property type="molecule type" value="Genomic_DNA"/>
</dbReference>
<comment type="subcellular location">
    <subcellularLocation>
        <location evidence="1 10">Mitochondrion inner membrane</location>
        <topology evidence="1 10">Single-pass membrane protein</topology>
    </subcellularLocation>
</comment>
<reference evidence="11 12" key="1">
    <citation type="submission" date="2019-07" db="EMBL/GenBank/DDBJ databases">
        <title>Draft genome assembly of a fouling barnacle, Amphibalanus amphitrite (Darwin, 1854): The first reference genome for Thecostraca.</title>
        <authorList>
            <person name="Kim W."/>
        </authorList>
    </citation>
    <scope>NUCLEOTIDE SEQUENCE [LARGE SCALE GENOMIC DNA]</scope>
    <source>
        <strain evidence="11">SNU_AA5</strain>
        <tissue evidence="11">Soma without cirri and trophi</tissue>
    </source>
</reference>
<dbReference type="Pfam" id="PF02936">
    <property type="entry name" value="COX4"/>
    <property type="match status" value="1"/>
</dbReference>
<evidence type="ECO:0000256" key="10">
    <source>
        <dbReference type="RuleBase" id="RU367145"/>
    </source>
</evidence>
<dbReference type="PANTHER" id="PTHR10707:SF10">
    <property type="entry name" value="CYTOCHROME C OXIDASE SUBUNIT 4"/>
    <property type="match status" value="1"/>
</dbReference>
<name>A0A6A4VDN9_AMPAM</name>
<evidence type="ECO:0000313" key="11">
    <source>
        <dbReference type="EMBL" id="KAF0287711.1"/>
    </source>
</evidence>
<organism evidence="11 12">
    <name type="scientific">Amphibalanus amphitrite</name>
    <name type="common">Striped barnacle</name>
    <name type="synonym">Balanus amphitrite</name>
    <dbReference type="NCBI Taxonomy" id="1232801"/>
    <lineage>
        <taxon>Eukaryota</taxon>
        <taxon>Metazoa</taxon>
        <taxon>Ecdysozoa</taxon>
        <taxon>Arthropoda</taxon>
        <taxon>Crustacea</taxon>
        <taxon>Multicrustacea</taxon>
        <taxon>Cirripedia</taxon>
        <taxon>Thoracica</taxon>
        <taxon>Thoracicalcarea</taxon>
        <taxon>Balanomorpha</taxon>
        <taxon>Balanoidea</taxon>
        <taxon>Balanidae</taxon>
        <taxon>Amphibalaninae</taxon>
        <taxon>Amphibalanus</taxon>
    </lineage>
</organism>
<dbReference type="InterPro" id="IPR013288">
    <property type="entry name" value="Cyt_c_oxidase_su4"/>
</dbReference>
<keyword evidence="12" id="KW-1185">Reference proteome</keyword>
<evidence type="ECO:0000256" key="8">
    <source>
        <dbReference type="ARBA" id="ARBA00023128"/>
    </source>
</evidence>
<dbReference type="OrthoDB" id="186013at2759"/>
<dbReference type="AlphaFoldDB" id="A0A6A4VDN9"/>
<keyword evidence="9 10" id="KW-0472">Membrane</keyword>
<keyword evidence="5" id="KW-0809">Transit peptide</keyword>
<dbReference type="FunFam" id="1.10.442.10:FF:000001">
    <property type="entry name" value="Cytochrome c oxidase subunit 4 isoform 1"/>
    <property type="match status" value="1"/>
</dbReference>
<accession>A0A6A4VDN9</accession>
<dbReference type="GO" id="GO:0005743">
    <property type="term" value="C:mitochondrial inner membrane"/>
    <property type="evidence" value="ECO:0007669"/>
    <property type="project" value="UniProtKB-SubCell"/>
</dbReference>
<evidence type="ECO:0000256" key="3">
    <source>
        <dbReference type="ARBA" id="ARBA00022692"/>
    </source>
</evidence>
<evidence type="ECO:0000256" key="7">
    <source>
        <dbReference type="ARBA" id="ARBA00023002"/>
    </source>
</evidence>
<dbReference type="GO" id="GO:0016491">
    <property type="term" value="F:oxidoreductase activity"/>
    <property type="evidence" value="ECO:0007669"/>
    <property type="project" value="UniProtKB-KW"/>
</dbReference>
<evidence type="ECO:0000256" key="2">
    <source>
        <dbReference type="ARBA" id="ARBA00008135"/>
    </source>
</evidence>
<dbReference type="GO" id="GO:0045277">
    <property type="term" value="C:respiratory chain complex IV"/>
    <property type="evidence" value="ECO:0007669"/>
    <property type="project" value="InterPro"/>
</dbReference>
<dbReference type="InterPro" id="IPR004203">
    <property type="entry name" value="Cyt_c_oxidase_su4_fam"/>
</dbReference>
<evidence type="ECO:0000256" key="4">
    <source>
        <dbReference type="ARBA" id="ARBA00022792"/>
    </source>
</evidence>
<gene>
    <name evidence="11" type="primary">COX42</name>
    <name evidence="11" type="ORF">FJT64_013881</name>
</gene>
<keyword evidence="8 10" id="KW-0496">Mitochondrion</keyword>
<evidence type="ECO:0000313" key="12">
    <source>
        <dbReference type="Proteomes" id="UP000440578"/>
    </source>
</evidence>
<dbReference type="GO" id="GO:0006123">
    <property type="term" value="P:mitochondrial electron transport, cytochrome c to oxygen"/>
    <property type="evidence" value="ECO:0007669"/>
    <property type="project" value="InterPro"/>
</dbReference>
<evidence type="ECO:0000256" key="6">
    <source>
        <dbReference type="ARBA" id="ARBA00022989"/>
    </source>
</evidence>